<dbReference type="PROSITE" id="PS50097">
    <property type="entry name" value="BTB"/>
    <property type="match status" value="1"/>
</dbReference>
<dbReference type="SMART" id="SM00225">
    <property type="entry name" value="BTB"/>
    <property type="match status" value="1"/>
</dbReference>
<name>A0A8B7YIP2_ACAPL</name>
<organism evidence="3 6">
    <name type="scientific">Acanthaster planci</name>
    <name type="common">Crown-of-thorns starfish</name>
    <dbReference type="NCBI Taxonomy" id="133434"/>
    <lineage>
        <taxon>Eukaryota</taxon>
        <taxon>Metazoa</taxon>
        <taxon>Echinodermata</taxon>
        <taxon>Eleutherozoa</taxon>
        <taxon>Asterozoa</taxon>
        <taxon>Asteroidea</taxon>
        <taxon>Valvatacea</taxon>
        <taxon>Valvatida</taxon>
        <taxon>Acanthasteridae</taxon>
        <taxon>Acanthaster</taxon>
    </lineage>
</organism>
<dbReference type="PANTHER" id="PTHR24410">
    <property type="entry name" value="HL07962P-RELATED"/>
    <property type="match status" value="1"/>
</dbReference>
<dbReference type="SMART" id="SM00875">
    <property type="entry name" value="BACK"/>
    <property type="match status" value="1"/>
</dbReference>
<dbReference type="RefSeq" id="XP_022092471.1">
    <property type="nucleotide sequence ID" value="XM_022236779.1"/>
</dbReference>
<dbReference type="Proteomes" id="UP000694845">
    <property type="component" value="Unplaced"/>
</dbReference>
<feature type="region of interest" description="Disordered" evidence="1">
    <location>
        <begin position="1"/>
        <end position="28"/>
    </location>
</feature>
<dbReference type="PANTHER" id="PTHR24410:SF48">
    <property type="entry name" value="BTB DOMAIN-CONTAINING PROTEIN"/>
    <property type="match status" value="1"/>
</dbReference>
<evidence type="ECO:0000313" key="6">
    <source>
        <dbReference type="RefSeq" id="XP_022092472.1"/>
    </source>
</evidence>
<evidence type="ECO:0000259" key="2">
    <source>
        <dbReference type="PROSITE" id="PS50097"/>
    </source>
</evidence>
<dbReference type="InterPro" id="IPR051481">
    <property type="entry name" value="BTB-POZ/Galectin-3-binding"/>
</dbReference>
<gene>
    <name evidence="4 5 6" type="primary">LOC110980258</name>
</gene>
<dbReference type="RefSeq" id="XP_022092472.1">
    <property type="nucleotide sequence ID" value="XM_022236780.1"/>
</dbReference>
<proteinExistence type="predicted"/>
<dbReference type="RefSeq" id="XP_022092470.1">
    <property type="nucleotide sequence ID" value="XM_022236778.1"/>
</dbReference>
<dbReference type="OMA" id="CAVRDET"/>
<sequence>MSSETEMEVQDVTIDPPKDNEDNEPSKKTCRKLGALSHYIEKFMNQTELSDVVLCFDGKQYRAHRLILGAWSSKLEEKMAKAPRLGGAGAETGQPFLLDLDEDVVGGSSSEDSDAAFQQFLRFLYSGKADLTSATVKVVLNLAQVYGIQALQEICEQFISKEVGQHNIDGALEWLREAEEKNLTFLRESCLKVLRAYVQYIPDSAWQAQRLDQLMSVIESSDVVIEDEYALFLKIETWIRSEQVTDDNLWDSLEKILPQIRFSNMTIWQLQQFGKSRLGVQISQKYPEIVTEALRVRALASEEVDFTEVSECGFVPPRFYLKFVPPGGKLSSIKEAKKDIFTRARVNHLSSNYSDRRAQTWRRRQQKGGLYRQADNEAWEVSIMCRQESPGGNWRVQALFIPRWEHVSEKYRIVWCVKSREDTPNPIIINHSGTVDKGAKRASADGIYLFAPYVWEEKPEYVYSREVVYVG</sequence>
<dbReference type="AlphaFoldDB" id="A0A8B7YIP2"/>
<dbReference type="InterPro" id="IPR000210">
    <property type="entry name" value="BTB/POZ_dom"/>
</dbReference>
<dbReference type="Pfam" id="PF00651">
    <property type="entry name" value="BTB"/>
    <property type="match status" value="2"/>
</dbReference>
<dbReference type="KEGG" id="aplc:110980258"/>
<dbReference type="Gene3D" id="3.30.710.10">
    <property type="entry name" value="Potassium Channel Kv1.1, Chain A"/>
    <property type="match status" value="1"/>
</dbReference>
<evidence type="ECO:0000313" key="3">
    <source>
        <dbReference type="Proteomes" id="UP000694845"/>
    </source>
</evidence>
<feature type="domain" description="BTB" evidence="2">
    <location>
        <begin position="50"/>
        <end position="133"/>
    </location>
</feature>
<dbReference type="SUPFAM" id="SSF54695">
    <property type="entry name" value="POZ domain"/>
    <property type="match status" value="1"/>
</dbReference>
<reference evidence="4 5" key="1">
    <citation type="submission" date="2025-04" db="UniProtKB">
        <authorList>
            <consortium name="RefSeq"/>
        </authorList>
    </citation>
    <scope>IDENTIFICATION</scope>
</reference>
<evidence type="ECO:0000313" key="4">
    <source>
        <dbReference type="RefSeq" id="XP_022092470.1"/>
    </source>
</evidence>
<protein>
    <submittedName>
        <fullName evidence="4 5">Kelch-like protein 11</fullName>
    </submittedName>
</protein>
<dbReference type="Pfam" id="PF07707">
    <property type="entry name" value="BACK"/>
    <property type="match status" value="1"/>
</dbReference>
<dbReference type="Gene3D" id="1.25.40.420">
    <property type="match status" value="1"/>
</dbReference>
<evidence type="ECO:0000256" key="1">
    <source>
        <dbReference type="SAM" id="MobiDB-lite"/>
    </source>
</evidence>
<dbReference type="InterPro" id="IPR011333">
    <property type="entry name" value="SKP1/BTB/POZ_sf"/>
</dbReference>
<dbReference type="GeneID" id="110980258"/>
<dbReference type="OrthoDB" id="2359033at2759"/>
<evidence type="ECO:0000313" key="5">
    <source>
        <dbReference type="RefSeq" id="XP_022092471.1"/>
    </source>
</evidence>
<keyword evidence="3" id="KW-1185">Reference proteome</keyword>
<dbReference type="InterPro" id="IPR011705">
    <property type="entry name" value="BACK"/>
</dbReference>
<accession>A0A8B7YIP2</accession>
<feature type="compositionally biased region" description="Basic and acidic residues" evidence="1">
    <location>
        <begin position="16"/>
        <end position="27"/>
    </location>
</feature>